<dbReference type="Gene3D" id="3.40.50.2000">
    <property type="entry name" value="Glycogen Phosphorylase B"/>
    <property type="match status" value="2"/>
</dbReference>
<evidence type="ECO:0000259" key="1">
    <source>
        <dbReference type="Pfam" id="PF00534"/>
    </source>
</evidence>
<dbReference type="PANTHER" id="PTHR12526:SF638">
    <property type="entry name" value="SPORE COAT PROTEIN SA"/>
    <property type="match status" value="1"/>
</dbReference>
<evidence type="ECO:0000313" key="3">
    <source>
        <dbReference type="EMBL" id="CAL1239095.1"/>
    </source>
</evidence>
<accession>A0ABP1C571</accession>
<dbReference type="CDD" id="cd03808">
    <property type="entry name" value="GT4_CapM-like"/>
    <property type="match status" value="1"/>
</dbReference>
<protein>
    <submittedName>
        <fullName evidence="3">Glycosyltransferase family 1 protein</fullName>
    </submittedName>
</protein>
<dbReference type="Pfam" id="PF00534">
    <property type="entry name" value="Glycos_transf_1"/>
    <property type="match status" value="1"/>
</dbReference>
<proteinExistence type="predicted"/>
<dbReference type="SUPFAM" id="SSF53756">
    <property type="entry name" value="UDP-Glycosyltransferase/glycogen phosphorylase"/>
    <property type="match status" value="1"/>
</dbReference>
<keyword evidence="4" id="KW-1185">Reference proteome</keyword>
<organism evidence="3 4">
    <name type="scientific">Candidatus Methylocalor cossyra</name>
    <dbReference type="NCBI Taxonomy" id="3108543"/>
    <lineage>
        <taxon>Bacteria</taxon>
        <taxon>Pseudomonadati</taxon>
        <taxon>Pseudomonadota</taxon>
        <taxon>Gammaproteobacteria</taxon>
        <taxon>Methylococcales</taxon>
        <taxon>Methylococcaceae</taxon>
        <taxon>Candidatus Methylocalor</taxon>
    </lineage>
</organism>
<name>A0ABP1C571_9GAMM</name>
<dbReference type="RefSeq" id="WP_348758685.1">
    <property type="nucleotide sequence ID" value="NZ_OZ026884.1"/>
</dbReference>
<dbReference type="Proteomes" id="UP001497493">
    <property type="component" value="Chromosome"/>
</dbReference>
<evidence type="ECO:0000313" key="4">
    <source>
        <dbReference type="Proteomes" id="UP001497493"/>
    </source>
</evidence>
<dbReference type="Pfam" id="PF13477">
    <property type="entry name" value="Glyco_trans_4_2"/>
    <property type="match status" value="1"/>
</dbReference>
<dbReference type="EMBL" id="OZ026884">
    <property type="protein sequence ID" value="CAL1239095.1"/>
    <property type="molecule type" value="Genomic_DNA"/>
</dbReference>
<dbReference type="InterPro" id="IPR028098">
    <property type="entry name" value="Glyco_trans_4-like_N"/>
</dbReference>
<dbReference type="InterPro" id="IPR001296">
    <property type="entry name" value="Glyco_trans_1"/>
</dbReference>
<sequence length="396" mass="43004">MPKTVALRAPAAGAVDPAKSGSRGKILFFVTEDWYFCSHRLPLAVAAKQAGYEVAVATRVRAHGQAILAAGLRLIPLELSRGGRNPLTEWLTVWRLFRVYRRERPDLVHHVALKPVLYGSLAARLAGVPRVVNALTGLGHIFAESNRAGLLRWAVKGAIRKLLGGRRSRVIVQNPDDLRRLSAAAALDPKAVALIRGAGVDLAQFRPHREPEGPPVVVLAARMLWDKGVGEFVAAATQLTQQGIVARFVLVGDADHENHSAIPTRQLETWKAQGPVDWWGRREDMPAVFAACHIVCLPSYYGEGVPKVLLEAAAAGRPIVTTDMPGCREVVRDGDNGFLVPPKNVSALAAALARLLENPPLRARMGRRGREIAEAEFGVERVIEATLAVYRGLLQS</sequence>
<evidence type="ECO:0000259" key="2">
    <source>
        <dbReference type="Pfam" id="PF13477"/>
    </source>
</evidence>
<dbReference type="PANTHER" id="PTHR12526">
    <property type="entry name" value="GLYCOSYLTRANSFERASE"/>
    <property type="match status" value="1"/>
</dbReference>
<gene>
    <name evidence="3" type="ORF">MECH1_V1_0319</name>
</gene>
<reference evidence="3 4" key="1">
    <citation type="submission" date="2024-04" db="EMBL/GenBank/DDBJ databases">
        <authorList>
            <person name="Cremers G."/>
        </authorList>
    </citation>
    <scope>NUCLEOTIDE SEQUENCE [LARGE SCALE GENOMIC DNA]</scope>
    <source>
        <strain evidence="3">MeCH1-AG</strain>
    </source>
</reference>
<feature type="domain" description="Glycosyltransferase subfamily 4-like N-terminal" evidence="2">
    <location>
        <begin position="25"/>
        <end position="160"/>
    </location>
</feature>
<feature type="domain" description="Glycosyl transferase family 1" evidence="1">
    <location>
        <begin position="204"/>
        <end position="371"/>
    </location>
</feature>